<feature type="region of interest" description="Disordered" evidence="1">
    <location>
        <begin position="132"/>
        <end position="190"/>
    </location>
</feature>
<dbReference type="EMBL" id="LR746273">
    <property type="protein sequence ID" value="CAA7403780.1"/>
    <property type="molecule type" value="Genomic_DNA"/>
</dbReference>
<sequence length="217" mass="24190">MGREWCRSRSLGKAKERRAVEKPPGCMKGILHLLHFRRSLLFSSLNLHHLDDRRTGGIERDSSPNGIRGVHGIYQSFASLLSESRDDNPKNDESQKEKVIPSDDSTDQQAETPRTSNVVACLMGLEALPLTSPAPVPSLRPSSLHNQKENDGEDRRRRGKVTNPAPPQTRRKPLTVRSTNIPDLKSSNSIGWPWRNSTASVKVNVPCGRGFTEKIKV</sequence>
<evidence type="ECO:0000313" key="2">
    <source>
        <dbReference type="EMBL" id="CAA7403780.1"/>
    </source>
</evidence>
<feature type="region of interest" description="Disordered" evidence="1">
    <location>
        <begin position="83"/>
        <end position="114"/>
    </location>
</feature>
<feature type="compositionally biased region" description="Polar residues" evidence="1">
    <location>
        <begin position="176"/>
        <end position="190"/>
    </location>
</feature>
<feature type="region of interest" description="Disordered" evidence="1">
    <location>
        <begin position="1"/>
        <end position="20"/>
    </location>
</feature>
<evidence type="ECO:0000313" key="3">
    <source>
        <dbReference type="Proteomes" id="UP000663760"/>
    </source>
</evidence>
<protein>
    <submittedName>
        <fullName evidence="2">Uncharacterized protein</fullName>
    </submittedName>
</protein>
<feature type="compositionally biased region" description="Basic and acidic residues" evidence="1">
    <location>
        <begin position="83"/>
        <end position="101"/>
    </location>
</feature>
<keyword evidence="3" id="KW-1185">Reference proteome</keyword>
<dbReference type="PANTHER" id="PTHR37751:SF1">
    <property type="entry name" value="LOW PROTEIN: M-PHASE INDUCER PHOSPHATASE-LIKE PROTEIN"/>
    <property type="match status" value="1"/>
</dbReference>
<organism evidence="2 3">
    <name type="scientific">Spirodela intermedia</name>
    <name type="common">Intermediate duckweed</name>
    <dbReference type="NCBI Taxonomy" id="51605"/>
    <lineage>
        <taxon>Eukaryota</taxon>
        <taxon>Viridiplantae</taxon>
        <taxon>Streptophyta</taxon>
        <taxon>Embryophyta</taxon>
        <taxon>Tracheophyta</taxon>
        <taxon>Spermatophyta</taxon>
        <taxon>Magnoliopsida</taxon>
        <taxon>Liliopsida</taxon>
        <taxon>Araceae</taxon>
        <taxon>Lemnoideae</taxon>
        <taxon>Spirodela</taxon>
    </lineage>
</organism>
<dbReference type="PANTHER" id="PTHR37751">
    <property type="entry name" value="LOW PROTEIN: M-PHASE INDUCER PHOSPHATASE-LIKE PROTEIN"/>
    <property type="match status" value="1"/>
</dbReference>
<dbReference type="Proteomes" id="UP000663760">
    <property type="component" value="Chromosome 10"/>
</dbReference>
<proteinExistence type="predicted"/>
<gene>
    <name evidence="2" type="ORF">SI8410_10014458</name>
</gene>
<name>A0A7I8L177_SPIIN</name>
<evidence type="ECO:0000256" key="1">
    <source>
        <dbReference type="SAM" id="MobiDB-lite"/>
    </source>
</evidence>
<feature type="compositionally biased region" description="Basic and acidic residues" evidence="1">
    <location>
        <begin position="146"/>
        <end position="156"/>
    </location>
</feature>
<dbReference type="AlphaFoldDB" id="A0A7I8L177"/>
<accession>A0A7I8L177</accession>
<reference evidence="2" key="1">
    <citation type="submission" date="2020-02" db="EMBL/GenBank/DDBJ databases">
        <authorList>
            <person name="Scholz U."/>
            <person name="Mascher M."/>
            <person name="Fiebig A."/>
        </authorList>
    </citation>
    <scope>NUCLEOTIDE SEQUENCE</scope>
</reference>